<comment type="caution">
    <text evidence="3">The sequence shown here is derived from an EMBL/GenBank/DDBJ whole genome shotgun (WGS) entry which is preliminary data.</text>
</comment>
<organism evidence="3 4">
    <name type="scientific">Tenacibaculum pelagium</name>
    <dbReference type="NCBI Taxonomy" id="2759527"/>
    <lineage>
        <taxon>Bacteria</taxon>
        <taxon>Pseudomonadati</taxon>
        <taxon>Bacteroidota</taxon>
        <taxon>Flavobacteriia</taxon>
        <taxon>Flavobacteriales</taxon>
        <taxon>Flavobacteriaceae</taxon>
        <taxon>Tenacibaculum</taxon>
    </lineage>
</organism>
<dbReference type="AlphaFoldDB" id="A0A839AQA5"/>
<gene>
    <name evidence="3" type="ORF">H3Z83_12080</name>
</gene>
<evidence type="ECO:0000313" key="3">
    <source>
        <dbReference type="EMBL" id="MBA6157252.1"/>
    </source>
</evidence>
<name>A0A839AQA5_9FLAO</name>
<feature type="coiled-coil region" evidence="1">
    <location>
        <begin position="14"/>
        <end position="63"/>
    </location>
</feature>
<dbReference type="Proteomes" id="UP000563906">
    <property type="component" value="Unassembled WGS sequence"/>
</dbReference>
<proteinExistence type="predicted"/>
<evidence type="ECO:0000313" key="4">
    <source>
        <dbReference type="Proteomes" id="UP000563906"/>
    </source>
</evidence>
<keyword evidence="4" id="KW-1185">Reference proteome</keyword>
<accession>A0A839AQA5</accession>
<evidence type="ECO:0000256" key="1">
    <source>
        <dbReference type="SAM" id="Coils"/>
    </source>
</evidence>
<feature type="transmembrane region" description="Helical" evidence="2">
    <location>
        <begin position="64"/>
        <end position="83"/>
    </location>
</feature>
<keyword evidence="2" id="KW-0472">Membrane</keyword>
<dbReference type="RefSeq" id="WP_182125753.1">
    <property type="nucleotide sequence ID" value="NZ_JACGLS010000007.1"/>
</dbReference>
<keyword evidence="2" id="KW-0812">Transmembrane</keyword>
<evidence type="ECO:0000256" key="2">
    <source>
        <dbReference type="SAM" id="Phobius"/>
    </source>
</evidence>
<reference evidence="3 4" key="1">
    <citation type="submission" date="2020-07" db="EMBL/GenBank/DDBJ databases">
        <title>Bacterium isolated from marine sediment.</title>
        <authorList>
            <person name="Shang D."/>
            <person name="Du Z.-J."/>
        </authorList>
    </citation>
    <scope>NUCLEOTIDE SEQUENCE [LARGE SCALE GENOMIC DNA]</scope>
    <source>
        <strain evidence="3 4">S7007</strain>
    </source>
</reference>
<dbReference type="EMBL" id="JACGLS010000007">
    <property type="protein sequence ID" value="MBA6157252.1"/>
    <property type="molecule type" value="Genomic_DNA"/>
</dbReference>
<protein>
    <submittedName>
        <fullName evidence="3">Uncharacterized protein</fullName>
    </submittedName>
</protein>
<keyword evidence="1" id="KW-0175">Coiled coil</keyword>
<keyword evidence="2" id="KW-1133">Transmembrane helix</keyword>
<sequence>MGFGGSVAGMIVSLKNNKRNRKSTFEKLDRFQKENSDTLHFKNSATQEELEAIKSRIKKENNVLLIKNILLFMIALAILYYAISFINF</sequence>